<dbReference type="AlphaFoldDB" id="A0A1P8WRW2"/>
<evidence type="ECO:0000313" key="3">
    <source>
        <dbReference type="Proteomes" id="UP000187735"/>
    </source>
</evidence>
<dbReference type="KEGG" id="fmr:Fuma_06465"/>
<evidence type="ECO:0000256" key="1">
    <source>
        <dbReference type="SAM" id="MobiDB-lite"/>
    </source>
</evidence>
<gene>
    <name evidence="2" type="ORF">Fuma_06465</name>
</gene>
<reference evidence="2 3" key="1">
    <citation type="journal article" date="2016" name="Front. Microbiol.">
        <title>Fuerstia marisgermanicae gen. nov., sp. nov., an Unusual Member of the Phylum Planctomycetes from the German Wadden Sea.</title>
        <authorList>
            <person name="Kohn T."/>
            <person name="Heuer A."/>
            <person name="Jogler M."/>
            <person name="Vollmers J."/>
            <person name="Boedeker C."/>
            <person name="Bunk B."/>
            <person name="Rast P."/>
            <person name="Borchert D."/>
            <person name="Glockner I."/>
            <person name="Freese H.M."/>
            <person name="Klenk H.P."/>
            <person name="Overmann J."/>
            <person name="Kaster A.K."/>
            <person name="Rohde M."/>
            <person name="Wiegand S."/>
            <person name="Jogler C."/>
        </authorList>
    </citation>
    <scope>NUCLEOTIDE SEQUENCE [LARGE SCALE GENOMIC DNA]</scope>
    <source>
        <strain evidence="2 3">NH11</strain>
    </source>
</reference>
<keyword evidence="3" id="KW-1185">Reference proteome</keyword>
<organism evidence="2 3">
    <name type="scientific">Fuerstiella marisgermanici</name>
    <dbReference type="NCBI Taxonomy" id="1891926"/>
    <lineage>
        <taxon>Bacteria</taxon>
        <taxon>Pseudomonadati</taxon>
        <taxon>Planctomycetota</taxon>
        <taxon>Planctomycetia</taxon>
        <taxon>Planctomycetales</taxon>
        <taxon>Planctomycetaceae</taxon>
        <taxon>Fuerstiella</taxon>
    </lineage>
</organism>
<protein>
    <submittedName>
        <fullName evidence="2">Uncharacterized protein</fullName>
    </submittedName>
</protein>
<dbReference type="RefSeq" id="WP_077027766.1">
    <property type="nucleotide sequence ID" value="NZ_CP017641.1"/>
</dbReference>
<accession>A0A1P8WRW2</accession>
<feature type="region of interest" description="Disordered" evidence="1">
    <location>
        <begin position="930"/>
        <end position="955"/>
    </location>
</feature>
<dbReference type="Proteomes" id="UP000187735">
    <property type="component" value="Chromosome"/>
</dbReference>
<sequence>MSLNYSQPDSSIAWTSQPLRWIVAACSLLLPATGLTMESDATGWTVVVPLPPPVKVVEHNQQNEGEIAFHRFRFQSARDFQTVQLQIARSPALLMDGFEAAVNINSSQRGVRFGLQVVLPEQTDPRTGAPLQTIIFGDRYQAAEKWQKTAVRISAAAIQAKMRELRAEIKQPDINRSGAYVNGCVLVAELHKGTSYVDVSACEYGPTVAPAALPNAMLVSDSNAPVLQARVNIERNRILVDHKAVYSRFIPDHGEALEFFDSVGVNTVWVPDLSASERMQAFIRRKILVMATPPHPDFDPADFSNPLQGLPPLEQQFPLPDVWYLGTSIRSTQLPHLLAWAREVRSADRTLRRPLMADVITAEGVASRKIDFVGISQNSVGGLTSFGESRNRSFLRQNASAQLTLPWEWIQTEHPPGIVAWRRDTNSTAAVVEPEQILMQMVSCLSAGSRGIGFWKTRRLLPNLSADLETTKAIQLANLYLEILEPLLIKGHVDRHIPIPLATAEATAGRKTKSWTDDFLPSSPIKSVNYTEAPDGPDAAVINSPGTSLILAAFWNPNSQFVPQPMYASATSLVVNATETASAWRVTPTGVRGIRRQPTAGGLKVELDDFDQLALVLVTSDLSERQRLAARVQERAQTAATLFVELAKLKLARVSETCHRIDAVAGEDSAALRKLDFANSLLARAEQAFARSDYPGTESLAKAAMRETRSAQNRYWQRAVSTLPGPTASPHTISFSTLGDHWQMMADMRSRMPSQNMLPSGNFDSFRLLSDGNWKPVVTQEKQFYASAEIHTESGGRNQVMIMRAWPRSETASHSNQPALLVQCPELTVDKGDLLEITVKVRFGQGVQTLQPAPLLIFDSDLGPELAVNPTLEPSWQKVTIYREASESGLYKIWLGLKGPAEVYVDDFSVVRRPAAASPGALAPAVGLKADQSANPAVPVSESRSRVQGAGYANP</sequence>
<evidence type="ECO:0000313" key="2">
    <source>
        <dbReference type="EMBL" id="APZ96791.1"/>
    </source>
</evidence>
<name>A0A1P8WRW2_9PLAN</name>
<proteinExistence type="predicted"/>
<dbReference type="EMBL" id="CP017641">
    <property type="protein sequence ID" value="APZ96791.1"/>
    <property type="molecule type" value="Genomic_DNA"/>
</dbReference>